<proteinExistence type="predicted"/>
<dbReference type="SUPFAM" id="SSF48371">
    <property type="entry name" value="ARM repeat"/>
    <property type="match status" value="1"/>
</dbReference>
<comment type="caution">
    <text evidence="1">The sequence shown here is derived from an EMBL/GenBank/DDBJ whole genome shotgun (WGS) entry which is preliminary data.</text>
</comment>
<accession>A0ABQ9X646</accession>
<gene>
    <name evidence="1" type="ORF">BLNAU_17981</name>
</gene>
<keyword evidence="2" id="KW-1185">Reference proteome</keyword>
<dbReference type="InterPro" id="IPR016024">
    <property type="entry name" value="ARM-type_fold"/>
</dbReference>
<reference evidence="1 2" key="1">
    <citation type="journal article" date="2022" name="bioRxiv">
        <title>Genomics of Preaxostyla Flagellates Illuminates Evolutionary Transitions and the Path Towards Mitochondrial Loss.</title>
        <authorList>
            <person name="Novak L.V.F."/>
            <person name="Treitli S.C."/>
            <person name="Pyrih J."/>
            <person name="Halakuc P."/>
            <person name="Pipaliya S.V."/>
            <person name="Vacek V."/>
            <person name="Brzon O."/>
            <person name="Soukal P."/>
            <person name="Eme L."/>
            <person name="Dacks J.B."/>
            <person name="Karnkowska A."/>
            <person name="Elias M."/>
            <person name="Hampl V."/>
        </authorList>
    </citation>
    <scope>NUCLEOTIDE SEQUENCE [LARGE SCALE GENOMIC DNA]</scope>
    <source>
        <strain evidence="1">NAU3</strain>
        <tissue evidence="1">Gut</tissue>
    </source>
</reference>
<dbReference type="EMBL" id="JARBJD010000211">
    <property type="protein sequence ID" value="KAK2947058.1"/>
    <property type="molecule type" value="Genomic_DNA"/>
</dbReference>
<protein>
    <submittedName>
        <fullName evidence="1">Uncharacterized protein</fullName>
    </submittedName>
</protein>
<dbReference type="Proteomes" id="UP001281761">
    <property type="component" value="Unassembled WGS sequence"/>
</dbReference>
<evidence type="ECO:0000313" key="2">
    <source>
        <dbReference type="Proteomes" id="UP001281761"/>
    </source>
</evidence>
<evidence type="ECO:0000313" key="1">
    <source>
        <dbReference type="EMBL" id="KAK2947058.1"/>
    </source>
</evidence>
<sequence>MPVDKNSTTLQIDNAKAKHSNFLEVFLCQICGECKSLRPVMLNGLLILATDSDWALSTIHDVEYIKPFEEYCEKTRPCEVPIAFPKLLTLIAKSSEGECLRICKSSLPSFLLTWMDSISDKDMINEIGDCLSLWTSTPRSSSTFIAHHQTQFLAFIKHFESTTSSIPHVTILVHLCFSPQLEVSKMALEALSTRCKSDSKTRAFLRTLKVPSGSTDSSSELVPFAERLCSTLAEHVSEMKSLFTESSPSDGTISAHSTTLPDKSPLLSGNTVLEVLNEEFSLLGTLLSDIDDAIINILIKHDFVPLLKSTIIACLDLLDHERNELNCPPSDGINMMIEVLDWSWDCAASCLRNHPKSLHPIVESAFSDVSQLFSLLERTCHHSSPTHPSHVRMIINISAALPHLIPRMLEENLVERVIYTSKPMSIPTTYGSFHLDLIWMVLNLNRSPRDITKGQRELKRTRMLQFERVLHPAKQYLQFILPRGELIPKDDSSVKNLPTQINFLLEQTLALERELLSMNGASSFVFVSSDSSFEFVYSSAD</sequence>
<name>A0ABQ9X646_9EUKA</name>
<organism evidence="1 2">
    <name type="scientific">Blattamonas nauphoetae</name>
    <dbReference type="NCBI Taxonomy" id="2049346"/>
    <lineage>
        <taxon>Eukaryota</taxon>
        <taxon>Metamonada</taxon>
        <taxon>Preaxostyla</taxon>
        <taxon>Oxymonadida</taxon>
        <taxon>Blattamonas</taxon>
    </lineage>
</organism>